<name>H0ULP3_9BACT</name>
<evidence type="ECO:0000256" key="4">
    <source>
        <dbReference type="ARBA" id="ARBA00022840"/>
    </source>
</evidence>
<reference evidence="6 7" key="1">
    <citation type="submission" date="2011-11" db="EMBL/GenBank/DDBJ databases">
        <title>The Noncontiguous Finished genome of Jonquetella anthropi DSM 22815.</title>
        <authorList>
            <consortium name="US DOE Joint Genome Institute (JGI-PGF)"/>
            <person name="Lucas S."/>
            <person name="Copeland A."/>
            <person name="Lapidus A."/>
            <person name="Glavina del Rio T."/>
            <person name="Dalin E."/>
            <person name="Tice H."/>
            <person name="Bruce D."/>
            <person name="Goodwin L."/>
            <person name="Pitluck S."/>
            <person name="Peters L."/>
            <person name="Mikhailova N."/>
            <person name="Held B."/>
            <person name="Kyrpides N."/>
            <person name="Mavromatis K."/>
            <person name="Ivanova N."/>
            <person name="Markowitz V."/>
            <person name="Cheng J.-F."/>
            <person name="Hugenholtz P."/>
            <person name="Woyke T."/>
            <person name="Wu D."/>
            <person name="Gronow S."/>
            <person name="Wellnitz S."/>
            <person name="Brambilla E."/>
            <person name="Klenk H.-P."/>
            <person name="Eisen J.A."/>
        </authorList>
    </citation>
    <scope>NUCLEOTIDE SEQUENCE [LARGE SCALE GENOMIC DNA]</scope>
    <source>
        <strain evidence="6 7">DSM 22815</strain>
    </source>
</reference>
<dbReference type="Proteomes" id="UP000003806">
    <property type="component" value="Chromosome"/>
</dbReference>
<dbReference type="InterPro" id="IPR013563">
    <property type="entry name" value="Oligopep_ABC_C"/>
</dbReference>
<dbReference type="InterPro" id="IPR003593">
    <property type="entry name" value="AAA+_ATPase"/>
</dbReference>
<dbReference type="HOGENOM" id="CLU_000604_1_23_0"/>
<keyword evidence="7" id="KW-1185">Reference proteome</keyword>
<dbReference type="PROSITE" id="PS00211">
    <property type="entry name" value="ABC_TRANSPORTER_1"/>
    <property type="match status" value="1"/>
</dbReference>
<evidence type="ECO:0000313" key="6">
    <source>
        <dbReference type="EMBL" id="EHM13534.1"/>
    </source>
</evidence>
<dbReference type="SMART" id="SM00382">
    <property type="entry name" value="AAA"/>
    <property type="match status" value="1"/>
</dbReference>
<sequence length="325" mass="35803">MNGGTPLIEARNLKKYFPIRRGVFKKTVGYVKALDGVSLSIRQGETLGLVGESGCGKSTFGRTLMHLLEPTGGDVLFKGASLSKQLAEDPAKVRRAIQIIFQDPYGSLNPRMTVSEIVGEAVKYHRLVTGKAELDSYVTQVIVKAGLLPEHRFRYPHEFSGGQRQRIGIARALAMKPEFIVCDEPVSALDVSIQSQVLNQFLDLQEEFGLTYLFITHDLSVVRFLSDRIAIMYLGGLVEVADAEDVFSNPLHPYTQALLSAIPMPDPTQRGQRILLSGDLPSPANPPAGCRFHTRCRYALKRCHEETPAMKDAGGGHLIACFLHD</sequence>
<dbReference type="STRING" id="885272.JonanDRAFT_1168"/>
<dbReference type="GO" id="GO:0015833">
    <property type="term" value="P:peptide transport"/>
    <property type="evidence" value="ECO:0007669"/>
    <property type="project" value="InterPro"/>
</dbReference>
<dbReference type="Gene3D" id="3.40.50.300">
    <property type="entry name" value="P-loop containing nucleotide triphosphate hydrolases"/>
    <property type="match status" value="1"/>
</dbReference>
<dbReference type="AlphaFoldDB" id="H0ULP3"/>
<dbReference type="GO" id="GO:0016887">
    <property type="term" value="F:ATP hydrolysis activity"/>
    <property type="evidence" value="ECO:0007669"/>
    <property type="project" value="InterPro"/>
</dbReference>
<dbReference type="PANTHER" id="PTHR43776:SF7">
    <property type="entry name" value="D,D-DIPEPTIDE TRANSPORT ATP-BINDING PROTEIN DDPF-RELATED"/>
    <property type="match status" value="1"/>
</dbReference>
<dbReference type="Pfam" id="PF00005">
    <property type="entry name" value="ABC_tran"/>
    <property type="match status" value="1"/>
</dbReference>
<evidence type="ECO:0000259" key="5">
    <source>
        <dbReference type="PROSITE" id="PS50893"/>
    </source>
</evidence>
<keyword evidence="4 6" id="KW-0067">ATP-binding</keyword>
<evidence type="ECO:0000256" key="2">
    <source>
        <dbReference type="ARBA" id="ARBA00022448"/>
    </source>
</evidence>
<dbReference type="PROSITE" id="PS50893">
    <property type="entry name" value="ABC_TRANSPORTER_2"/>
    <property type="match status" value="1"/>
</dbReference>
<dbReference type="InterPro" id="IPR003439">
    <property type="entry name" value="ABC_transporter-like_ATP-bd"/>
</dbReference>
<dbReference type="EMBL" id="CM001376">
    <property type="protein sequence ID" value="EHM13534.1"/>
    <property type="molecule type" value="Genomic_DNA"/>
</dbReference>
<evidence type="ECO:0000313" key="7">
    <source>
        <dbReference type="Proteomes" id="UP000003806"/>
    </source>
</evidence>
<dbReference type="SUPFAM" id="SSF52540">
    <property type="entry name" value="P-loop containing nucleoside triphosphate hydrolases"/>
    <property type="match status" value="1"/>
</dbReference>
<dbReference type="RefSeq" id="WP_008521617.1">
    <property type="nucleotide sequence ID" value="NZ_CM001376.1"/>
</dbReference>
<dbReference type="InterPro" id="IPR050319">
    <property type="entry name" value="ABC_transp_ATP-bind"/>
</dbReference>
<dbReference type="CDD" id="cd03257">
    <property type="entry name" value="ABC_NikE_OppD_transporters"/>
    <property type="match status" value="1"/>
</dbReference>
<gene>
    <name evidence="6" type="ORF">JonanDRAFT_1168</name>
</gene>
<comment type="similarity">
    <text evidence="1">Belongs to the ABC transporter superfamily.</text>
</comment>
<dbReference type="InterPro" id="IPR027417">
    <property type="entry name" value="P-loop_NTPase"/>
</dbReference>
<dbReference type="Pfam" id="PF08352">
    <property type="entry name" value="oligo_HPY"/>
    <property type="match status" value="1"/>
</dbReference>
<keyword evidence="2" id="KW-0813">Transport</keyword>
<proteinExistence type="inferred from homology"/>
<dbReference type="FunFam" id="3.40.50.300:FF:000016">
    <property type="entry name" value="Oligopeptide ABC transporter ATP-binding component"/>
    <property type="match status" value="1"/>
</dbReference>
<accession>H0ULP3</accession>
<dbReference type="NCBIfam" id="NF008453">
    <property type="entry name" value="PRK11308.1"/>
    <property type="match status" value="1"/>
</dbReference>
<protein>
    <submittedName>
        <fullName evidence="6">Oligopeptide/dipeptide ABC transporter, ATP-binding protein</fullName>
    </submittedName>
</protein>
<feature type="domain" description="ABC transporter" evidence="5">
    <location>
        <begin position="8"/>
        <end position="259"/>
    </location>
</feature>
<dbReference type="NCBIfam" id="TIGR01727">
    <property type="entry name" value="oligo_HPY"/>
    <property type="match status" value="1"/>
</dbReference>
<dbReference type="OrthoDB" id="9802772at2"/>
<dbReference type="eggNOG" id="COG4608">
    <property type="taxonomic scope" value="Bacteria"/>
</dbReference>
<evidence type="ECO:0000256" key="3">
    <source>
        <dbReference type="ARBA" id="ARBA00022741"/>
    </source>
</evidence>
<organism evidence="6 7">
    <name type="scientific">Jonquetella anthropi DSM 22815</name>
    <dbReference type="NCBI Taxonomy" id="885272"/>
    <lineage>
        <taxon>Bacteria</taxon>
        <taxon>Thermotogati</taxon>
        <taxon>Synergistota</taxon>
        <taxon>Synergistia</taxon>
        <taxon>Synergistales</taxon>
        <taxon>Dethiosulfovibrionaceae</taxon>
        <taxon>Jonquetella</taxon>
    </lineage>
</organism>
<dbReference type="InterPro" id="IPR017871">
    <property type="entry name" value="ABC_transporter-like_CS"/>
</dbReference>
<evidence type="ECO:0000256" key="1">
    <source>
        <dbReference type="ARBA" id="ARBA00005417"/>
    </source>
</evidence>
<dbReference type="GO" id="GO:0055085">
    <property type="term" value="P:transmembrane transport"/>
    <property type="evidence" value="ECO:0007669"/>
    <property type="project" value="UniProtKB-ARBA"/>
</dbReference>
<dbReference type="PANTHER" id="PTHR43776">
    <property type="entry name" value="TRANSPORT ATP-BINDING PROTEIN"/>
    <property type="match status" value="1"/>
</dbReference>
<dbReference type="GO" id="GO:0005524">
    <property type="term" value="F:ATP binding"/>
    <property type="evidence" value="ECO:0007669"/>
    <property type="project" value="UniProtKB-KW"/>
</dbReference>
<keyword evidence="3" id="KW-0547">Nucleotide-binding</keyword>